<dbReference type="AlphaFoldDB" id="X1JBS3"/>
<evidence type="ECO:0000313" key="2">
    <source>
        <dbReference type="EMBL" id="GAH92146.1"/>
    </source>
</evidence>
<gene>
    <name evidence="2" type="ORF">S06H3_00248</name>
</gene>
<feature type="region of interest" description="Disordered" evidence="1">
    <location>
        <begin position="43"/>
        <end position="85"/>
    </location>
</feature>
<feature type="compositionally biased region" description="Pro residues" evidence="1">
    <location>
        <begin position="49"/>
        <end position="67"/>
    </location>
</feature>
<name>X1JBS3_9ZZZZ</name>
<reference evidence="2" key="1">
    <citation type="journal article" date="2014" name="Front. Microbiol.">
        <title>High frequency of phylogenetically diverse reductive dehalogenase-homologous genes in deep subseafloor sedimentary metagenomes.</title>
        <authorList>
            <person name="Kawai M."/>
            <person name="Futagami T."/>
            <person name="Toyoda A."/>
            <person name="Takaki Y."/>
            <person name="Nishi S."/>
            <person name="Hori S."/>
            <person name="Arai W."/>
            <person name="Tsubouchi T."/>
            <person name="Morono Y."/>
            <person name="Uchiyama I."/>
            <person name="Ito T."/>
            <person name="Fujiyama A."/>
            <person name="Inagaki F."/>
            <person name="Takami H."/>
        </authorList>
    </citation>
    <scope>NUCLEOTIDE SEQUENCE</scope>
    <source>
        <strain evidence="2">Expedition CK06-06</strain>
    </source>
</reference>
<dbReference type="EMBL" id="BARV01000038">
    <property type="protein sequence ID" value="GAH92146.1"/>
    <property type="molecule type" value="Genomic_DNA"/>
</dbReference>
<proteinExistence type="predicted"/>
<organism evidence="2">
    <name type="scientific">marine sediment metagenome</name>
    <dbReference type="NCBI Taxonomy" id="412755"/>
    <lineage>
        <taxon>unclassified sequences</taxon>
        <taxon>metagenomes</taxon>
        <taxon>ecological metagenomes</taxon>
    </lineage>
</organism>
<sequence>MPSNVSARLSPEQLAALKAKLKATGMSVSDFLKLTVGDVVGDAGAVSPPAVPAPATPAQPYVPPRPNPRPEKKTASWQGTPMTPTEAHKKYQETGILPDATLATVIDNRVPARGFVPSEPKAEKKVLTKIGNPERWECPCGYTAPERFLKCPSCEQSPNWPVGSEGSGYLCPACNRDLGGPVSVCKFCNQKIERWE</sequence>
<accession>X1JBS3</accession>
<protein>
    <submittedName>
        <fullName evidence="2">Uncharacterized protein</fullName>
    </submittedName>
</protein>
<comment type="caution">
    <text evidence="2">The sequence shown here is derived from an EMBL/GenBank/DDBJ whole genome shotgun (WGS) entry which is preliminary data.</text>
</comment>
<evidence type="ECO:0000256" key="1">
    <source>
        <dbReference type="SAM" id="MobiDB-lite"/>
    </source>
</evidence>